<dbReference type="Proteomes" id="UP000281738">
    <property type="component" value="Unassembled WGS sequence"/>
</dbReference>
<dbReference type="RefSeq" id="WP_123391329.1">
    <property type="nucleotide sequence ID" value="NZ_RKHO01000001.1"/>
</dbReference>
<dbReference type="AlphaFoldDB" id="A0A3N2CVZ4"/>
<keyword evidence="3" id="KW-1185">Reference proteome</keyword>
<protein>
    <submittedName>
        <fullName evidence="2">Uncharacterized protein</fullName>
    </submittedName>
</protein>
<sequence length="99" mass="10636">MTTTPLALKTHGQHQAESAADPRVIAAIDAAIARHAKSGRRFSANTIRDEFPTTSSRGLVGARVDAARKRGELIATDQRVRSTLLSTRGAWLTVWVGVS</sequence>
<reference evidence="2 3" key="1">
    <citation type="submission" date="2018-11" db="EMBL/GenBank/DDBJ databases">
        <title>Sequencing the genomes of 1000 actinobacteria strains.</title>
        <authorList>
            <person name="Klenk H.-P."/>
        </authorList>
    </citation>
    <scope>NUCLEOTIDE SEQUENCE [LARGE SCALE GENOMIC DNA]</scope>
    <source>
        <strain evidence="2 3">DSM 12652</strain>
    </source>
</reference>
<name>A0A3N2CVZ4_9ACTN</name>
<dbReference type="EMBL" id="RKHO01000001">
    <property type="protein sequence ID" value="ROR91717.1"/>
    <property type="molecule type" value="Genomic_DNA"/>
</dbReference>
<evidence type="ECO:0000313" key="3">
    <source>
        <dbReference type="Proteomes" id="UP000281738"/>
    </source>
</evidence>
<proteinExistence type="predicted"/>
<feature type="region of interest" description="Disordered" evidence="1">
    <location>
        <begin position="1"/>
        <end position="20"/>
    </location>
</feature>
<gene>
    <name evidence="2" type="ORF">EDD33_2592</name>
</gene>
<organism evidence="2 3">
    <name type="scientific">Nocardioides aurantiacus</name>
    <dbReference type="NCBI Taxonomy" id="86796"/>
    <lineage>
        <taxon>Bacteria</taxon>
        <taxon>Bacillati</taxon>
        <taxon>Actinomycetota</taxon>
        <taxon>Actinomycetes</taxon>
        <taxon>Propionibacteriales</taxon>
        <taxon>Nocardioidaceae</taxon>
        <taxon>Nocardioides</taxon>
    </lineage>
</organism>
<accession>A0A3N2CVZ4</accession>
<comment type="caution">
    <text evidence="2">The sequence shown here is derived from an EMBL/GenBank/DDBJ whole genome shotgun (WGS) entry which is preliminary data.</text>
</comment>
<evidence type="ECO:0000256" key="1">
    <source>
        <dbReference type="SAM" id="MobiDB-lite"/>
    </source>
</evidence>
<evidence type="ECO:0000313" key="2">
    <source>
        <dbReference type="EMBL" id="ROR91717.1"/>
    </source>
</evidence>